<evidence type="ECO:0000313" key="6">
    <source>
        <dbReference type="EMBL" id="MBC8599205.1"/>
    </source>
</evidence>
<evidence type="ECO:0000259" key="5">
    <source>
        <dbReference type="PROSITE" id="PS50931"/>
    </source>
</evidence>
<keyword evidence="3" id="KW-0238">DNA-binding</keyword>
<dbReference type="Pfam" id="PF03466">
    <property type="entry name" value="LysR_substrate"/>
    <property type="match status" value="1"/>
</dbReference>
<dbReference type="PRINTS" id="PR00039">
    <property type="entry name" value="HTHLYSR"/>
</dbReference>
<dbReference type="RefSeq" id="WP_262427519.1">
    <property type="nucleotide sequence ID" value="NZ_JACRTJ010000018.1"/>
</dbReference>
<dbReference type="Pfam" id="PF00126">
    <property type="entry name" value="HTH_1"/>
    <property type="match status" value="1"/>
</dbReference>
<keyword evidence="2" id="KW-0805">Transcription regulation</keyword>
<keyword evidence="7" id="KW-1185">Reference proteome</keyword>
<sequence length="316" mass="36047">MNFDNYRYFAAAAEELNFTKAARKLFMTQQALSKQIDKMEKEYNTRLFNRETPMSLTPAGECMYRHVCRILDNERQMRAELDAVLGQESRNLVVGVSYFRSSILIPRIMKEFSGLHPEICVTVKEKNLAGCVADLKLGKLDLMFGYHMEDDPALVSHRLSREETVLAVPEPMAAECLSPEEIRGFKEEGIVSLRPFSGCPFVRMDADTWMGEQFDRYCREDGFDPKIFVISQSVLTVLECCAEGIGATLVPAGYLDHLTAEQRRGMVFFRWRYPDVTLLGAVLHLKSSYITKAAMDFVKCSQKICGEEESLWNGFF</sequence>
<gene>
    <name evidence="6" type="ORF">H8708_08175</name>
</gene>
<evidence type="ECO:0000256" key="4">
    <source>
        <dbReference type="ARBA" id="ARBA00023163"/>
    </source>
</evidence>
<evidence type="ECO:0000256" key="1">
    <source>
        <dbReference type="ARBA" id="ARBA00009437"/>
    </source>
</evidence>
<dbReference type="PROSITE" id="PS50931">
    <property type="entry name" value="HTH_LYSR"/>
    <property type="match status" value="1"/>
</dbReference>
<name>A0ABR7NSV7_9FIRM</name>
<comment type="caution">
    <text evidence="6">The sequence shown here is derived from an EMBL/GenBank/DDBJ whole genome shotgun (WGS) entry which is preliminary data.</text>
</comment>
<evidence type="ECO:0000256" key="2">
    <source>
        <dbReference type="ARBA" id="ARBA00023015"/>
    </source>
</evidence>
<dbReference type="InterPro" id="IPR036390">
    <property type="entry name" value="WH_DNA-bd_sf"/>
</dbReference>
<dbReference type="InterPro" id="IPR005119">
    <property type="entry name" value="LysR_subst-bd"/>
</dbReference>
<dbReference type="Gene3D" id="3.40.190.290">
    <property type="match status" value="1"/>
</dbReference>
<organism evidence="6 7">
    <name type="scientific">Enterocloster hominis</name>
    <name type="common">ex Liu et al. 2021</name>
    <dbReference type="NCBI Taxonomy" id="2763663"/>
    <lineage>
        <taxon>Bacteria</taxon>
        <taxon>Bacillati</taxon>
        <taxon>Bacillota</taxon>
        <taxon>Clostridia</taxon>
        <taxon>Lachnospirales</taxon>
        <taxon>Lachnospiraceae</taxon>
        <taxon>Enterocloster</taxon>
    </lineage>
</organism>
<dbReference type="SUPFAM" id="SSF53850">
    <property type="entry name" value="Periplasmic binding protein-like II"/>
    <property type="match status" value="1"/>
</dbReference>
<proteinExistence type="inferred from homology"/>
<feature type="domain" description="HTH lysR-type" evidence="5">
    <location>
        <begin position="1"/>
        <end position="57"/>
    </location>
</feature>
<dbReference type="PANTHER" id="PTHR30126">
    <property type="entry name" value="HTH-TYPE TRANSCRIPTIONAL REGULATOR"/>
    <property type="match status" value="1"/>
</dbReference>
<dbReference type="InterPro" id="IPR000847">
    <property type="entry name" value="LysR_HTH_N"/>
</dbReference>
<evidence type="ECO:0000313" key="7">
    <source>
        <dbReference type="Proteomes" id="UP000647491"/>
    </source>
</evidence>
<dbReference type="Proteomes" id="UP000647491">
    <property type="component" value="Unassembled WGS sequence"/>
</dbReference>
<dbReference type="InterPro" id="IPR036388">
    <property type="entry name" value="WH-like_DNA-bd_sf"/>
</dbReference>
<dbReference type="Gene3D" id="1.10.10.10">
    <property type="entry name" value="Winged helix-like DNA-binding domain superfamily/Winged helix DNA-binding domain"/>
    <property type="match status" value="1"/>
</dbReference>
<keyword evidence="4" id="KW-0804">Transcription</keyword>
<reference evidence="6 7" key="1">
    <citation type="submission" date="2020-08" db="EMBL/GenBank/DDBJ databases">
        <title>Genome public.</title>
        <authorList>
            <person name="Liu C."/>
            <person name="Sun Q."/>
        </authorList>
    </citation>
    <scope>NUCLEOTIDE SEQUENCE [LARGE SCALE GENOMIC DNA]</scope>
    <source>
        <strain evidence="6 7">BX10</strain>
    </source>
</reference>
<comment type="similarity">
    <text evidence="1">Belongs to the LysR transcriptional regulatory family.</text>
</comment>
<dbReference type="SUPFAM" id="SSF46785">
    <property type="entry name" value="Winged helix' DNA-binding domain"/>
    <property type="match status" value="1"/>
</dbReference>
<dbReference type="PANTHER" id="PTHR30126:SF40">
    <property type="entry name" value="HTH-TYPE TRANSCRIPTIONAL REGULATOR GLTR"/>
    <property type="match status" value="1"/>
</dbReference>
<accession>A0ABR7NSV7</accession>
<evidence type="ECO:0000256" key="3">
    <source>
        <dbReference type="ARBA" id="ARBA00023125"/>
    </source>
</evidence>
<protein>
    <submittedName>
        <fullName evidence="6">LysR family transcriptional regulator</fullName>
    </submittedName>
</protein>
<dbReference type="CDD" id="cd05466">
    <property type="entry name" value="PBP2_LTTR_substrate"/>
    <property type="match status" value="1"/>
</dbReference>
<dbReference type="EMBL" id="JACRTJ010000018">
    <property type="protein sequence ID" value="MBC8599205.1"/>
    <property type="molecule type" value="Genomic_DNA"/>
</dbReference>